<feature type="domain" description="GGDEF" evidence="4">
    <location>
        <begin position="397"/>
        <end position="527"/>
    </location>
</feature>
<evidence type="ECO:0000259" key="4">
    <source>
        <dbReference type="PROSITE" id="PS50887"/>
    </source>
</evidence>
<dbReference type="GO" id="GO:0052621">
    <property type="term" value="F:diguanylate cyclase activity"/>
    <property type="evidence" value="ECO:0007669"/>
    <property type="project" value="UniProtKB-EC"/>
</dbReference>
<organism evidence="5 6">
    <name type="scientific">Aliivibrio fischeri</name>
    <name type="common">Vibrio fischeri</name>
    <dbReference type="NCBI Taxonomy" id="668"/>
    <lineage>
        <taxon>Bacteria</taxon>
        <taxon>Pseudomonadati</taxon>
        <taxon>Pseudomonadota</taxon>
        <taxon>Gammaproteobacteria</taxon>
        <taxon>Vibrionales</taxon>
        <taxon>Vibrionaceae</taxon>
        <taxon>Aliivibrio</taxon>
    </lineage>
</organism>
<evidence type="ECO:0000313" key="6">
    <source>
        <dbReference type="Proteomes" id="UP000321787"/>
    </source>
</evidence>
<dbReference type="GO" id="GO:1902201">
    <property type="term" value="P:negative regulation of bacterial-type flagellum-dependent cell motility"/>
    <property type="evidence" value="ECO:0007669"/>
    <property type="project" value="TreeGrafter"/>
</dbReference>
<dbReference type="GO" id="GO:0043709">
    <property type="term" value="P:cell adhesion involved in single-species biofilm formation"/>
    <property type="evidence" value="ECO:0007669"/>
    <property type="project" value="TreeGrafter"/>
</dbReference>
<proteinExistence type="predicted"/>
<dbReference type="PANTHER" id="PTHR45138">
    <property type="entry name" value="REGULATORY COMPONENTS OF SENSORY TRANSDUCTION SYSTEM"/>
    <property type="match status" value="1"/>
</dbReference>
<dbReference type="Gene3D" id="3.30.70.270">
    <property type="match status" value="1"/>
</dbReference>
<dbReference type="PROSITE" id="PS50887">
    <property type="entry name" value="GGDEF"/>
    <property type="match status" value="1"/>
</dbReference>
<dbReference type="PANTHER" id="PTHR45138:SF9">
    <property type="entry name" value="DIGUANYLATE CYCLASE DGCM-RELATED"/>
    <property type="match status" value="1"/>
</dbReference>
<dbReference type="Proteomes" id="UP000321787">
    <property type="component" value="Unassembled WGS sequence"/>
</dbReference>
<reference evidence="5 6" key="1">
    <citation type="submission" date="2019-07" db="EMBL/GenBank/DDBJ databases">
        <title>Whole genome shotgun sequence of Aliivibrio fischeri NBRC 101058.</title>
        <authorList>
            <person name="Hosoyama A."/>
            <person name="Uohara A."/>
            <person name="Ohji S."/>
            <person name="Ichikawa N."/>
        </authorList>
    </citation>
    <scope>NUCLEOTIDE SEQUENCE [LARGE SCALE GENOMIC DNA]</scope>
    <source>
        <strain evidence="5 6">NBRC 101058</strain>
    </source>
</reference>
<dbReference type="RefSeq" id="WP_146863307.1">
    <property type="nucleotide sequence ID" value="NZ_BJTZ01000006.1"/>
</dbReference>
<protein>
    <recommendedName>
        <fullName evidence="2">diguanylate cyclase</fullName>
        <ecNumber evidence="2">2.7.7.65</ecNumber>
    </recommendedName>
</protein>
<dbReference type="EMBL" id="BJTZ01000006">
    <property type="protein sequence ID" value="GEK13451.1"/>
    <property type="molecule type" value="Genomic_DNA"/>
</dbReference>
<comment type="caution">
    <text evidence="5">The sequence shown here is derived from an EMBL/GenBank/DDBJ whole genome shotgun (WGS) entry which is preliminary data.</text>
</comment>
<name>A0A510UJB9_ALIFS</name>
<comment type="cofactor">
    <cofactor evidence="1">
        <name>Mg(2+)</name>
        <dbReference type="ChEBI" id="CHEBI:18420"/>
    </cofactor>
</comment>
<dbReference type="Gene3D" id="1.25.40.10">
    <property type="entry name" value="Tetratricopeptide repeat domain"/>
    <property type="match status" value="1"/>
</dbReference>
<dbReference type="InterPro" id="IPR029787">
    <property type="entry name" value="Nucleotide_cyclase"/>
</dbReference>
<evidence type="ECO:0000313" key="5">
    <source>
        <dbReference type="EMBL" id="GEK13451.1"/>
    </source>
</evidence>
<dbReference type="InterPro" id="IPR011990">
    <property type="entry name" value="TPR-like_helical_dom_sf"/>
</dbReference>
<evidence type="ECO:0000256" key="1">
    <source>
        <dbReference type="ARBA" id="ARBA00001946"/>
    </source>
</evidence>
<accession>A0A510UJB9</accession>
<dbReference type="InterPro" id="IPR050469">
    <property type="entry name" value="Diguanylate_Cyclase"/>
</dbReference>
<dbReference type="AlphaFoldDB" id="A0A510UJB9"/>
<sequence>MDSLLNRIAENNINLLKLNTHQCLEFWLYIVDNFAETKTEKAYALLMSSEYEVEFNNLTNSIKHLHRALLLLDPSKDIKLMLQIYSALSYRYTDIGQYQKALQYLHSLSELAVAYGDNEFYIQAILGIGNLCSIYGDHLKALRYYQKLEALSNSINSNNLSLRYRLYMIACLLDLKRLSKAKELLDECYALKYVSDDPQLTAQVLLYSAKLLRLKNQPETALNLLIQYRQEYSDQHSFPWLNKLFAVESAYCLIKQQRGEIADVIISHQLKRTIKYSYGYYIRQLLEVKSDALASCKNFALALECEKKAQQLTVEIIKNFPINELGGHSLRRLTRLELQLRLNISESENLKLKKVSDQQKDTVAKLQQDVFHDSLTKLYNRRWFESTFIKEILPTIKHYQLLVIDIDDFKSINDEYSHLKGDIVLKLVGKILQNSVSPSHYTLRYGGEEFLIIIPSGDLEHGKKIAEQCRSEIANYDWRDTLKDRSITVSIGLTLNRNKEDHKATFLRADKALYQAKRSGKNKVCSY</sequence>
<dbReference type="SUPFAM" id="SSF48452">
    <property type="entry name" value="TPR-like"/>
    <property type="match status" value="1"/>
</dbReference>
<dbReference type="InterPro" id="IPR000160">
    <property type="entry name" value="GGDEF_dom"/>
</dbReference>
<evidence type="ECO:0000256" key="3">
    <source>
        <dbReference type="ARBA" id="ARBA00034247"/>
    </source>
</evidence>
<evidence type="ECO:0000256" key="2">
    <source>
        <dbReference type="ARBA" id="ARBA00012528"/>
    </source>
</evidence>
<dbReference type="NCBIfam" id="TIGR00254">
    <property type="entry name" value="GGDEF"/>
    <property type="match status" value="1"/>
</dbReference>
<dbReference type="InterPro" id="IPR043128">
    <property type="entry name" value="Rev_trsase/Diguanyl_cyclase"/>
</dbReference>
<dbReference type="SUPFAM" id="SSF55073">
    <property type="entry name" value="Nucleotide cyclase"/>
    <property type="match status" value="1"/>
</dbReference>
<dbReference type="CDD" id="cd01949">
    <property type="entry name" value="GGDEF"/>
    <property type="match status" value="1"/>
</dbReference>
<dbReference type="FunFam" id="3.30.70.270:FF:000001">
    <property type="entry name" value="Diguanylate cyclase domain protein"/>
    <property type="match status" value="1"/>
</dbReference>
<dbReference type="EC" id="2.7.7.65" evidence="2"/>
<dbReference type="GO" id="GO:0005886">
    <property type="term" value="C:plasma membrane"/>
    <property type="evidence" value="ECO:0007669"/>
    <property type="project" value="TreeGrafter"/>
</dbReference>
<gene>
    <name evidence="5" type="ORF">AFI02nite_14870</name>
</gene>
<dbReference type="Pfam" id="PF00990">
    <property type="entry name" value="GGDEF"/>
    <property type="match status" value="1"/>
</dbReference>
<comment type="catalytic activity">
    <reaction evidence="3">
        <text>2 GTP = 3',3'-c-di-GMP + 2 diphosphate</text>
        <dbReference type="Rhea" id="RHEA:24898"/>
        <dbReference type="ChEBI" id="CHEBI:33019"/>
        <dbReference type="ChEBI" id="CHEBI:37565"/>
        <dbReference type="ChEBI" id="CHEBI:58805"/>
        <dbReference type="EC" id="2.7.7.65"/>
    </reaction>
</comment>
<dbReference type="SMART" id="SM00267">
    <property type="entry name" value="GGDEF"/>
    <property type="match status" value="1"/>
</dbReference>